<protein>
    <submittedName>
        <fullName evidence="1">NAD-dependent protein deacetylase</fullName>
    </submittedName>
</protein>
<evidence type="ECO:0000313" key="2">
    <source>
        <dbReference type="Proteomes" id="UP000061546"/>
    </source>
</evidence>
<keyword evidence="2" id="KW-1185">Reference proteome</keyword>
<dbReference type="EMBL" id="CP012559">
    <property type="protein sequence ID" value="ALB28973.1"/>
    <property type="molecule type" value="Genomic_DNA"/>
</dbReference>
<sequence length="326" mass="37047">MTFYERLVLQAQQSFQSNYSTYAQGKTPIKLSTKQPEKYETQIEQFSKMLNDAEYVVIGGASGLSAAGGGDFYYTDTPSFYETFGKFSEKYGFKGAFAGMQYPFPNRETYWGYLATFLHTTLNAQIRQPYQDLAAILQDKDFDIVTTNQDTQFIKEFDETTVSEIQGDHRFFQCSNACTDDVWDATKSIDQMIQAMGDDTQIPTDLIPHCPHCGAEAFPWVRGYGNFLEGKKYQEEYTKISNALLSHQGAKTLFIELGVGRMTPTFIQEPFWTLSYNLPNASYISVNHDNAFLPEQLENKGLAMQNDTAKVLHDVRNQLVEAKNDK</sequence>
<evidence type="ECO:0000313" key="1">
    <source>
        <dbReference type="EMBL" id="ALB28973.1"/>
    </source>
</evidence>
<name>A0A0K2LCP5_9LACO</name>
<gene>
    <name evidence="1" type="ORF">JP39_06135</name>
</gene>
<proteinExistence type="predicted"/>
<dbReference type="Proteomes" id="UP000061546">
    <property type="component" value="Chromosome"/>
</dbReference>
<dbReference type="STRING" id="1074467.JP39_06135"/>
<organism evidence="1 2">
    <name type="scientific">Companilactobacillus heilongjiangensis</name>
    <dbReference type="NCBI Taxonomy" id="1074467"/>
    <lineage>
        <taxon>Bacteria</taxon>
        <taxon>Bacillati</taxon>
        <taxon>Bacillota</taxon>
        <taxon>Bacilli</taxon>
        <taxon>Lactobacillales</taxon>
        <taxon>Lactobacillaceae</taxon>
        <taxon>Companilactobacillus</taxon>
    </lineage>
</organism>
<accession>A0A0K2LCP5</accession>
<dbReference type="RefSeq" id="WP_041501857.1">
    <property type="nucleotide sequence ID" value="NZ_BJDV01000001.1"/>
</dbReference>
<dbReference type="InterPro" id="IPR029035">
    <property type="entry name" value="DHS-like_NAD/FAD-binding_dom"/>
</dbReference>
<dbReference type="AlphaFoldDB" id="A0A0K2LCP5"/>
<dbReference type="SUPFAM" id="SSF52467">
    <property type="entry name" value="DHS-like NAD/FAD-binding domain"/>
    <property type="match status" value="1"/>
</dbReference>
<dbReference type="KEGG" id="lhi:JP39_06135"/>
<reference evidence="1 2" key="1">
    <citation type="submission" date="2015-08" db="EMBL/GenBank/DDBJ databases">
        <title>Genomic sequence of Lactobacillus heilongjiangensis DSM 28069, isolated from Chinese traditional pickle.</title>
        <authorList>
            <person name="Jiang X."/>
            <person name="Zheng B."/>
            <person name="Cheng H."/>
        </authorList>
    </citation>
    <scope>NUCLEOTIDE SEQUENCE [LARGE SCALE GENOMIC DNA]</scope>
    <source>
        <strain evidence="1 2">DSM 28069</strain>
    </source>
</reference>
<dbReference type="OrthoDB" id="394960at2"/>